<sequence>MSDKNFINIKQELEQSSHFNELTYTEKSKKGILRKVYMREVISRIFVFFISVFSIFLFLTNDNWLGFLYINTFVFFVILILVVGCAIWLGIRLDYWMDRLRFQVWIQVFFSCLIILFLTYQLFTPYFYSDQYLKQIGVEKIESYYQLSDKKLSQEEREQIAENSLSKGLAFSVILLEHYPMGELKRLEVVDSRRNYYLYYLTVEVEKQIDSRIEKSIYRFEFNKEDGEFKIDGSVSLNE</sequence>
<dbReference type="EMBL" id="BMLG01000019">
    <property type="protein sequence ID" value="GGM38843.1"/>
    <property type="molecule type" value="Genomic_DNA"/>
</dbReference>
<feature type="transmembrane region" description="Helical" evidence="1">
    <location>
        <begin position="102"/>
        <end position="123"/>
    </location>
</feature>
<dbReference type="AlphaFoldDB" id="A0A917TUS6"/>
<protein>
    <submittedName>
        <fullName evidence="2">Uncharacterized protein</fullName>
    </submittedName>
</protein>
<keyword evidence="1" id="KW-1133">Transmembrane helix</keyword>
<keyword evidence="1" id="KW-0472">Membrane</keyword>
<keyword evidence="3" id="KW-1185">Reference proteome</keyword>
<comment type="caution">
    <text evidence="2">The sequence shown here is derived from an EMBL/GenBank/DDBJ whole genome shotgun (WGS) entry which is preliminary data.</text>
</comment>
<reference evidence="2" key="1">
    <citation type="journal article" date="2014" name="Int. J. Syst. Evol. Microbiol.">
        <title>Complete genome sequence of Corynebacterium casei LMG S-19264T (=DSM 44701T), isolated from a smear-ripened cheese.</title>
        <authorList>
            <consortium name="US DOE Joint Genome Institute (JGI-PGF)"/>
            <person name="Walter F."/>
            <person name="Albersmeier A."/>
            <person name="Kalinowski J."/>
            <person name="Ruckert C."/>
        </authorList>
    </citation>
    <scope>NUCLEOTIDE SEQUENCE</scope>
    <source>
        <strain evidence="2">CGMCC 1.6333</strain>
    </source>
</reference>
<evidence type="ECO:0000313" key="3">
    <source>
        <dbReference type="Proteomes" id="UP000618460"/>
    </source>
</evidence>
<reference evidence="2" key="2">
    <citation type="submission" date="2020-09" db="EMBL/GenBank/DDBJ databases">
        <authorList>
            <person name="Sun Q."/>
            <person name="Zhou Y."/>
        </authorList>
    </citation>
    <scope>NUCLEOTIDE SEQUENCE</scope>
    <source>
        <strain evidence="2">CGMCC 1.6333</strain>
    </source>
</reference>
<dbReference type="OrthoDB" id="2455830at2"/>
<evidence type="ECO:0000313" key="2">
    <source>
        <dbReference type="EMBL" id="GGM38843.1"/>
    </source>
</evidence>
<proteinExistence type="predicted"/>
<dbReference type="RefSeq" id="WP_117156170.1">
    <property type="nucleotide sequence ID" value="NZ_BMLG01000019.1"/>
</dbReference>
<organism evidence="2 3">
    <name type="scientific">Paraliobacillus quinghaiensis</name>
    <dbReference type="NCBI Taxonomy" id="470815"/>
    <lineage>
        <taxon>Bacteria</taxon>
        <taxon>Bacillati</taxon>
        <taxon>Bacillota</taxon>
        <taxon>Bacilli</taxon>
        <taxon>Bacillales</taxon>
        <taxon>Bacillaceae</taxon>
        <taxon>Paraliobacillus</taxon>
    </lineage>
</organism>
<accession>A0A917TUS6</accession>
<dbReference type="Proteomes" id="UP000618460">
    <property type="component" value="Unassembled WGS sequence"/>
</dbReference>
<feature type="transmembrane region" description="Helical" evidence="1">
    <location>
        <begin position="41"/>
        <end position="60"/>
    </location>
</feature>
<feature type="transmembrane region" description="Helical" evidence="1">
    <location>
        <begin position="66"/>
        <end position="90"/>
    </location>
</feature>
<gene>
    <name evidence="2" type="ORF">GCM10011351_26210</name>
</gene>
<evidence type="ECO:0000256" key="1">
    <source>
        <dbReference type="SAM" id="Phobius"/>
    </source>
</evidence>
<keyword evidence="1" id="KW-0812">Transmembrane</keyword>
<name>A0A917TUS6_9BACI</name>